<dbReference type="GO" id="GO:0051607">
    <property type="term" value="P:defense response to virus"/>
    <property type="evidence" value="ECO:0007669"/>
    <property type="project" value="UniProtKB-KW"/>
</dbReference>
<keyword evidence="7" id="KW-0051">Antiviral defense</keyword>
<dbReference type="GO" id="GO:0003723">
    <property type="term" value="F:RNA binding"/>
    <property type="evidence" value="ECO:0007669"/>
    <property type="project" value="InterPro"/>
</dbReference>
<dbReference type="Pfam" id="PF00078">
    <property type="entry name" value="RVT_1"/>
    <property type="match status" value="1"/>
</dbReference>
<evidence type="ECO:0000313" key="13">
    <source>
        <dbReference type="Proteomes" id="UP000075670"/>
    </source>
</evidence>
<feature type="region of interest" description="Disordered" evidence="10">
    <location>
        <begin position="1"/>
        <end position="50"/>
    </location>
</feature>
<dbReference type="Proteomes" id="UP000075670">
    <property type="component" value="Unassembled WGS sequence"/>
</dbReference>
<dbReference type="EMBL" id="LTBC01000024">
    <property type="protein sequence ID" value="KYH30648.1"/>
    <property type="molecule type" value="Genomic_DNA"/>
</dbReference>
<dbReference type="EC" id="2.7.7.49" evidence="1"/>
<comment type="caution">
    <text evidence="12">The sequence shown here is derived from an EMBL/GenBank/DDBJ whole genome shotgun (WGS) entry which is preliminary data.</text>
</comment>
<dbReference type="InterPro" id="IPR000477">
    <property type="entry name" value="RT_dom"/>
</dbReference>
<dbReference type="OrthoDB" id="9793236at2"/>
<dbReference type="PANTHER" id="PTHR34047">
    <property type="entry name" value="NUCLEAR INTRON MATURASE 1, MITOCHONDRIAL-RELATED"/>
    <property type="match status" value="1"/>
</dbReference>
<feature type="domain" description="Reverse transcriptase" evidence="11">
    <location>
        <begin position="96"/>
        <end position="322"/>
    </location>
</feature>
<gene>
    <name evidence="12" type="primary">ltrA_1</name>
    <name evidence="12" type="ORF">MOMUL_29810</name>
</gene>
<dbReference type="InterPro" id="IPR051083">
    <property type="entry name" value="GrpII_Intron_Splice-Mob/Def"/>
</dbReference>
<keyword evidence="4" id="KW-0479">Metal-binding</keyword>
<keyword evidence="13" id="KW-1185">Reference proteome</keyword>
<sequence>MRSREGRRQQKTPEGACPREEVVKPQGTAGGPSSSPAQSGTSPRGGQGSGLMEQVVERHNMLAALKRVERNGGAPGVDGIPTERLRDQIRAEWPRIREELLAGTYRPKPVRRVEIPKPGGGKRMLGIPTVMDRLIQQALLQVLTPIFEPQFSESSFGFRPGRRAHDAVKKARQYVEEGYEWAVDLDIEKYFDRVNHDILMARVARKVTDKRVLTLIRRYLTAGVMVNGVVMETVEGTPQGGPISPLLANILLDDLDKELEKRGHKFVRYADDCNIYVKSKRAGERVMASIRKFLQERLKLKINEEKSAVDRPWKLKFLGFSMYKARAGQILIRLAPQTIDRVKTKIREITSRNKSVKMAERIERLNTYLGGWIGYFALADTPSTFKNIEGWMRRRLRMCLWKQWKRVRTRYRELRALGLPEWVVHEFANARKGPWRMAHGPMNRALGNAYWQSQGLMSLTERYISLRQAW</sequence>
<keyword evidence="2" id="KW-0808">Transferase</keyword>
<evidence type="ECO:0000313" key="12">
    <source>
        <dbReference type="EMBL" id="KYH30648.1"/>
    </source>
</evidence>
<evidence type="ECO:0000256" key="3">
    <source>
        <dbReference type="ARBA" id="ARBA00022695"/>
    </source>
</evidence>
<dbReference type="GO" id="GO:0046872">
    <property type="term" value="F:metal ion binding"/>
    <property type="evidence" value="ECO:0007669"/>
    <property type="project" value="UniProtKB-KW"/>
</dbReference>
<evidence type="ECO:0000256" key="1">
    <source>
        <dbReference type="ARBA" id="ARBA00012493"/>
    </source>
</evidence>
<keyword evidence="5" id="KW-0460">Magnesium</keyword>
<reference evidence="12 13" key="1">
    <citation type="submission" date="2016-02" db="EMBL/GenBank/DDBJ databases">
        <title>Genome sequence of Moorella mulderi DSM 14980.</title>
        <authorList>
            <person name="Poehlein A."/>
            <person name="Daniel R."/>
        </authorList>
    </citation>
    <scope>NUCLEOTIDE SEQUENCE [LARGE SCALE GENOMIC DNA]</scope>
    <source>
        <strain evidence="12 13">DSM 14980</strain>
    </source>
</reference>
<keyword evidence="6" id="KW-0695">RNA-directed DNA polymerase</keyword>
<evidence type="ECO:0000256" key="5">
    <source>
        <dbReference type="ARBA" id="ARBA00022842"/>
    </source>
</evidence>
<dbReference type="AlphaFoldDB" id="A0A151ASL6"/>
<dbReference type="Pfam" id="PF08388">
    <property type="entry name" value="GIIM"/>
    <property type="match status" value="1"/>
</dbReference>
<dbReference type="InterPro" id="IPR043502">
    <property type="entry name" value="DNA/RNA_pol_sf"/>
</dbReference>
<feature type="compositionally biased region" description="Low complexity" evidence="10">
    <location>
        <begin position="25"/>
        <end position="42"/>
    </location>
</feature>
<comment type="similarity">
    <text evidence="8">Belongs to the bacterial reverse transcriptase family.</text>
</comment>
<name>A0A151ASL6_9FIRM</name>
<dbReference type="PRINTS" id="PR00866">
    <property type="entry name" value="RNADNAPOLMS"/>
</dbReference>
<comment type="catalytic activity">
    <reaction evidence="9">
        <text>DNA(n) + a 2'-deoxyribonucleoside 5'-triphosphate = DNA(n+1) + diphosphate</text>
        <dbReference type="Rhea" id="RHEA:22508"/>
        <dbReference type="Rhea" id="RHEA-COMP:17339"/>
        <dbReference type="Rhea" id="RHEA-COMP:17340"/>
        <dbReference type="ChEBI" id="CHEBI:33019"/>
        <dbReference type="ChEBI" id="CHEBI:61560"/>
        <dbReference type="ChEBI" id="CHEBI:173112"/>
        <dbReference type="EC" id="2.7.7.49"/>
    </reaction>
</comment>
<dbReference type="PANTHER" id="PTHR34047:SF8">
    <property type="entry name" value="PROTEIN YKFC"/>
    <property type="match status" value="1"/>
</dbReference>
<dbReference type="PATRIC" id="fig|1122241.3.peg.3175"/>
<dbReference type="GO" id="GO:0003964">
    <property type="term" value="F:RNA-directed DNA polymerase activity"/>
    <property type="evidence" value="ECO:0007669"/>
    <property type="project" value="UniProtKB-KW"/>
</dbReference>
<organism evidence="12 13">
    <name type="scientific">Moorella mulderi DSM 14980</name>
    <dbReference type="NCBI Taxonomy" id="1122241"/>
    <lineage>
        <taxon>Bacteria</taxon>
        <taxon>Bacillati</taxon>
        <taxon>Bacillota</taxon>
        <taxon>Clostridia</taxon>
        <taxon>Neomoorellales</taxon>
        <taxon>Neomoorellaceae</taxon>
        <taxon>Neomoorella</taxon>
    </lineage>
</organism>
<evidence type="ECO:0000259" key="11">
    <source>
        <dbReference type="PROSITE" id="PS50878"/>
    </source>
</evidence>
<evidence type="ECO:0000256" key="9">
    <source>
        <dbReference type="ARBA" id="ARBA00048173"/>
    </source>
</evidence>
<dbReference type="RefSeq" id="WP_084785698.1">
    <property type="nucleotide sequence ID" value="NZ_LTBC01000024.1"/>
</dbReference>
<keyword evidence="3" id="KW-0548">Nucleotidyltransferase</keyword>
<dbReference type="InterPro" id="IPR000123">
    <property type="entry name" value="Reverse_transcriptase_msDNA"/>
</dbReference>
<evidence type="ECO:0000256" key="4">
    <source>
        <dbReference type="ARBA" id="ARBA00022723"/>
    </source>
</evidence>
<dbReference type="InterPro" id="IPR013597">
    <property type="entry name" value="Mat_intron_G2"/>
</dbReference>
<evidence type="ECO:0000256" key="2">
    <source>
        <dbReference type="ARBA" id="ARBA00022679"/>
    </source>
</evidence>
<dbReference type="NCBIfam" id="TIGR04416">
    <property type="entry name" value="group_II_RT_mat"/>
    <property type="match status" value="1"/>
</dbReference>
<accession>A0A151ASL6</accession>
<dbReference type="PROSITE" id="PS50878">
    <property type="entry name" value="RT_POL"/>
    <property type="match status" value="1"/>
</dbReference>
<proteinExistence type="inferred from homology"/>
<evidence type="ECO:0000256" key="6">
    <source>
        <dbReference type="ARBA" id="ARBA00022918"/>
    </source>
</evidence>
<dbReference type="Gene3D" id="3.30.70.270">
    <property type="match status" value="1"/>
</dbReference>
<dbReference type="InterPro" id="IPR030931">
    <property type="entry name" value="Group_II_RT_mat"/>
</dbReference>
<evidence type="ECO:0000256" key="10">
    <source>
        <dbReference type="SAM" id="MobiDB-lite"/>
    </source>
</evidence>
<dbReference type="SUPFAM" id="SSF56672">
    <property type="entry name" value="DNA/RNA polymerases"/>
    <property type="match status" value="1"/>
</dbReference>
<protein>
    <recommendedName>
        <fullName evidence="1">RNA-directed DNA polymerase</fullName>
        <ecNumber evidence="1">2.7.7.49</ecNumber>
    </recommendedName>
</protein>
<dbReference type="InterPro" id="IPR043128">
    <property type="entry name" value="Rev_trsase/Diguanyl_cyclase"/>
</dbReference>
<evidence type="ECO:0000256" key="8">
    <source>
        <dbReference type="ARBA" id="ARBA00034120"/>
    </source>
</evidence>
<dbReference type="CDD" id="cd01651">
    <property type="entry name" value="RT_G2_intron"/>
    <property type="match status" value="1"/>
</dbReference>
<evidence type="ECO:0000256" key="7">
    <source>
        <dbReference type="ARBA" id="ARBA00023118"/>
    </source>
</evidence>